<evidence type="ECO:0008006" key="3">
    <source>
        <dbReference type="Google" id="ProtNLM"/>
    </source>
</evidence>
<reference evidence="2" key="1">
    <citation type="journal article" date="2017" name="Proc. Natl. Acad. Sci. U.S.A.">
        <title>Simulation of Deepwater Horizon oil plume reveals substrate specialization within a complex community of hydrocarbon-degraders.</title>
        <authorList>
            <person name="Hu P."/>
            <person name="Dubinsky E.A."/>
            <person name="Probst A.J."/>
            <person name="Wang J."/>
            <person name="Sieber C.M.K."/>
            <person name="Tom L.M."/>
            <person name="Gardinali P."/>
            <person name="Banfield J.F."/>
            <person name="Atlas R.M."/>
            <person name="Andersen G.L."/>
        </authorList>
    </citation>
    <scope>NUCLEOTIDE SEQUENCE [LARGE SCALE GENOMIC DNA]</scope>
</reference>
<proteinExistence type="predicted"/>
<organism evidence="1 2">
    <name type="scientific">Nonlabens dokdonensis</name>
    <dbReference type="NCBI Taxonomy" id="328515"/>
    <lineage>
        <taxon>Bacteria</taxon>
        <taxon>Pseudomonadati</taxon>
        <taxon>Bacteroidota</taxon>
        <taxon>Flavobacteriia</taxon>
        <taxon>Flavobacteriales</taxon>
        <taxon>Flavobacteriaceae</taxon>
        <taxon>Nonlabens</taxon>
    </lineage>
</organism>
<gene>
    <name evidence="1" type="ORF">A9Q93_13195</name>
</gene>
<name>A0A1Z8AIH3_9FLAO</name>
<evidence type="ECO:0000313" key="1">
    <source>
        <dbReference type="EMBL" id="OUS10132.1"/>
    </source>
</evidence>
<evidence type="ECO:0000313" key="2">
    <source>
        <dbReference type="Proteomes" id="UP000196102"/>
    </source>
</evidence>
<comment type="caution">
    <text evidence="1">The sequence shown here is derived from an EMBL/GenBank/DDBJ whole genome shotgun (WGS) entry which is preliminary data.</text>
</comment>
<sequence length="155" mass="17810">MVTLMESPRLKYLAIILFTLLITGCSQTIDENTIVGTWKITSITKTQSDQPSGLWVDKNKVIMSSLLSKNDRWIFNEDLTLIHEGESAIWPQPRSYQLLEDELFFYLGDIKENPDHKPLGKLTITDSEINELSIKINGRKGDNIRKAVFKRLQDE</sequence>
<dbReference type="EMBL" id="MAAX01000201">
    <property type="protein sequence ID" value="OUS10132.1"/>
    <property type="molecule type" value="Genomic_DNA"/>
</dbReference>
<dbReference type="Proteomes" id="UP000196102">
    <property type="component" value="Unassembled WGS sequence"/>
</dbReference>
<dbReference type="RefSeq" id="WP_304016616.1">
    <property type="nucleotide sequence ID" value="NZ_CAJXYO010000048.1"/>
</dbReference>
<dbReference type="AlphaFoldDB" id="A0A1Z8AIH3"/>
<accession>A0A1Z8AIH3</accession>
<protein>
    <recommendedName>
        <fullName evidence="3">Lipocalin-like domain-containing protein</fullName>
    </recommendedName>
</protein>